<name>A0A7V9Z7I4_9BACL</name>
<gene>
    <name evidence="1" type="ORF">HNR31_002173</name>
</gene>
<dbReference type="Proteomes" id="UP000523087">
    <property type="component" value="Unassembled WGS sequence"/>
</dbReference>
<accession>A0A7V9Z7I4</accession>
<dbReference type="RefSeq" id="WP_181556212.1">
    <property type="nucleotide sequence ID" value="NZ_JACDUT010000006.1"/>
</dbReference>
<reference evidence="1 2" key="1">
    <citation type="submission" date="2020-07" db="EMBL/GenBank/DDBJ databases">
        <title>Genomic Encyclopedia of Type Strains, Phase IV (KMG-IV): sequencing the most valuable type-strain genomes for metagenomic binning, comparative biology and taxonomic classification.</title>
        <authorList>
            <person name="Goeker M."/>
        </authorList>
    </citation>
    <scope>NUCLEOTIDE SEQUENCE [LARGE SCALE GENOMIC DNA]</scope>
    <source>
        <strain evidence="1 2">DSM 15730</strain>
    </source>
</reference>
<keyword evidence="2" id="KW-1185">Reference proteome</keyword>
<dbReference type="AlphaFoldDB" id="A0A7V9Z7I4"/>
<proteinExistence type="predicted"/>
<comment type="caution">
    <text evidence="1">The sequence shown here is derived from an EMBL/GenBank/DDBJ whole genome shotgun (WGS) entry which is preliminary data.</text>
</comment>
<sequence length="54" mass="6199">MATMTVILIYASMTIIAELSFTKTEREKHRCYEEEVKNELSCLFSHIGCLKGDN</sequence>
<evidence type="ECO:0000313" key="1">
    <source>
        <dbReference type="EMBL" id="MBA2875385.1"/>
    </source>
</evidence>
<organism evidence="1 2">
    <name type="scientific">Thermaerobacillus caldiproteolyticus</name>
    <dbReference type="NCBI Taxonomy" id="247480"/>
    <lineage>
        <taxon>Bacteria</taxon>
        <taxon>Bacillati</taxon>
        <taxon>Bacillota</taxon>
        <taxon>Bacilli</taxon>
        <taxon>Bacillales</taxon>
        <taxon>Anoxybacillaceae</taxon>
        <taxon>Thermaerobacillus</taxon>
    </lineage>
</organism>
<protein>
    <submittedName>
        <fullName evidence="1">Uncharacterized protein</fullName>
    </submittedName>
</protein>
<dbReference type="EMBL" id="JACDUT010000006">
    <property type="protein sequence ID" value="MBA2875385.1"/>
    <property type="molecule type" value="Genomic_DNA"/>
</dbReference>
<evidence type="ECO:0000313" key="2">
    <source>
        <dbReference type="Proteomes" id="UP000523087"/>
    </source>
</evidence>